<dbReference type="PANTHER" id="PTHR34387">
    <property type="entry name" value="SLR1258 PROTEIN"/>
    <property type="match status" value="1"/>
</dbReference>
<dbReference type="GO" id="GO:0006974">
    <property type="term" value="P:DNA damage response"/>
    <property type="evidence" value="ECO:0007669"/>
    <property type="project" value="TreeGrafter"/>
</dbReference>
<proteinExistence type="predicted"/>
<gene>
    <name evidence="1" type="ORF">G7024_06330</name>
    <name evidence="4" type="ORF">N5C32_06555</name>
    <name evidence="3" type="ORF">N5D09_11315</name>
    <name evidence="2" type="ORF">N7335_04720</name>
</gene>
<evidence type="ECO:0000313" key="3">
    <source>
        <dbReference type="EMBL" id="MDH0688677.1"/>
    </source>
</evidence>
<dbReference type="Pfam" id="PF04402">
    <property type="entry name" value="SIMPL"/>
    <property type="match status" value="1"/>
</dbReference>
<accession>F8H7I4</accession>
<dbReference type="Gene3D" id="3.30.70.2970">
    <property type="entry name" value="Protein of unknown function (DUF541), domain 2"/>
    <property type="match status" value="1"/>
</dbReference>
<evidence type="ECO:0000313" key="5">
    <source>
        <dbReference type="Proteomes" id="UP001138621"/>
    </source>
</evidence>
<sequence>MATARIGFLPAALIAAAVAFAGWSVGQGVERFRMADRTVTVKGLAEMDVKSDFAVWTLGFRRGGDRFAEVQQGLSEDRQRVLDFLREQGFSDEELEVRPLQVQDLLAREWASRDVALRFNGQGQVLVKSERVDAVAKAANAVDPLIQAGVQLDTEVNGFAGPRYQLRGFNELKPQLLEAATGNAREQATRFAEDAGATLGRLKNANQGVIRVIDDDGSDMDSGRTIGKRLRVVSTFEYTLD</sequence>
<dbReference type="InterPro" id="IPR007497">
    <property type="entry name" value="SIMPL/DUF541"/>
</dbReference>
<dbReference type="KEGG" id="psz:PSTAB_2949"/>
<comment type="caution">
    <text evidence="1">The sequence shown here is derived from an EMBL/GenBank/DDBJ whole genome shotgun (WGS) entry which is preliminary data.</text>
</comment>
<protein>
    <submittedName>
        <fullName evidence="1">SIMPL domain-containing protein</fullName>
    </submittedName>
</protein>
<organism evidence="1 5">
    <name type="scientific">Stutzerimonas stutzeri</name>
    <name type="common">Pseudomonas stutzeri</name>
    <dbReference type="NCBI Taxonomy" id="316"/>
    <lineage>
        <taxon>Bacteria</taxon>
        <taxon>Pseudomonadati</taxon>
        <taxon>Pseudomonadota</taxon>
        <taxon>Gammaproteobacteria</taxon>
        <taxon>Pseudomonadales</taxon>
        <taxon>Pseudomonadaceae</taxon>
        <taxon>Stutzerimonas</taxon>
    </lineage>
</organism>
<dbReference type="Proteomes" id="UP001161139">
    <property type="component" value="Unassembled WGS sequence"/>
</dbReference>
<dbReference type="EMBL" id="JAOCAE010000003">
    <property type="protein sequence ID" value="MDH1235694.1"/>
    <property type="molecule type" value="Genomic_DNA"/>
</dbReference>
<name>A0A0H3YWS4_STUST</name>
<dbReference type="InterPro" id="IPR016907">
    <property type="entry name" value="UCP029033"/>
</dbReference>
<evidence type="ECO:0000313" key="4">
    <source>
        <dbReference type="EMBL" id="MDH1235694.1"/>
    </source>
</evidence>
<dbReference type="EMBL" id="JAODZE010000003">
    <property type="protein sequence ID" value="MDH0145686.1"/>
    <property type="molecule type" value="Genomic_DNA"/>
</dbReference>
<dbReference type="Proteomes" id="UP001138621">
    <property type="component" value="Unassembled WGS sequence"/>
</dbReference>
<reference evidence="1" key="1">
    <citation type="submission" date="2020-02" db="EMBL/GenBank/DDBJ databases">
        <title>Synteny-based analysis reveals conserved mechanism for high triclosan tolerance in Pseudomonas, as well as instances of horizontal transfer.</title>
        <authorList>
            <person name="Mcfarland A.G."/>
            <person name="Bertucci H.K."/>
            <person name="Litmann E."/>
            <person name="Shen J."/>
            <person name="Huttenhower C."/>
            <person name="Hartmann E.M."/>
        </authorList>
    </citation>
    <scope>NUCLEOTIDE SEQUENCE</scope>
    <source>
        <strain evidence="1">109A1</strain>
    </source>
</reference>
<dbReference type="Proteomes" id="UP001158076">
    <property type="component" value="Unassembled WGS sequence"/>
</dbReference>
<dbReference type="PANTHER" id="PTHR34387:SF2">
    <property type="entry name" value="SLR1258 PROTEIN"/>
    <property type="match status" value="1"/>
</dbReference>
<dbReference type="Gene3D" id="3.30.110.170">
    <property type="entry name" value="Protein of unknown function (DUF541), domain 1"/>
    <property type="match status" value="1"/>
</dbReference>
<evidence type="ECO:0000313" key="2">
    <source>
        <dbReference type="EMBL" id="MDH0145686.1"/>
    </source>
</evidence>
<dbReference type="PIRSF" id="PIRSF029033">
    <property type="entry name" value="UCP029033"/>
    <property type="match status" value="1"/>
</dbReference>
<evidence type="ECO:0000313" key="1">
    <source>
        <dbReference type="EMBL" id="MBA1304023.1"/>
    </source>
</evidence>
<dbReference type="Proteomes" id="UP001158500">
    <property type="component" value="Unassembled WGS sequence"/>
</dbReference>
<dbReference type="EMBL" id="JAAMRD010000004">
    <property type="protein sequence ID" value="MBA1304023.1"/>
    <property type="molecule type" value="Genomic_DNA"/>
</dbReference>
<reference evidence="2" key="2">
    <citation type="submission" date="2022-09" db="EMBL/GenBank/DDBJ databases">
        <title>Intensive care unit water sources are persistently colonized with multi-drug resistant bacteria and are the site of extensive horizontal gene transfer of antibiotic resistance genes.</title>
        <authorList>
            <person name="Diorio-Toth L."/>
        </authorList>
    </citation>
    <scope>NUCLEOTIDE SEQUENCE</scope>
    <source>
        <strain evidence="3">GD03864</strain>
        <strain evidence="4">GD03947</strain>
        <strain evidence="2">GD04147</strain>
    </source>
</reference>
<dbReference type="RefSeq" id="WP_013983535.1">
    <property type="nucleotide sequence ID" value="NC_015740.1"/>
</dbReference>
<dbReference type="EMBL" id="JAOCDG010000017">
    <property type="protein sequence ID" value="MDH0688677.1"/>
    <property type="molecule type" value="Genomic_DNA"/>
</dbReference>
<dbReference type="AlphaFoldDB" id="A0A0H3YWS4"/>
<accession>A0A0H3YWS4</accession>
<dbReference type="InterPro" id="IPR052022">
    <property type="entry name" value="26kDa_periplasmic_antigen"/>
</dbReference>